<proteinExistence type="predicted"/>
<comment type="caution">
    <text evidence="7">The sequence shown here is derived from an EMBL/GenBank/DDBJ whole genome shotgun (WGS) entry which is preliminary data.</text>
</comment>
<feature type="domain" description="Homeobox" evidence="6">
    <location>
        <begin position="123"/>
        <end position="170"/>
    </location>
</feature>
<dbReference type="GO" id="GO:0000978">
    <property type="term" value="F:RNA polymerase II cis-regulatory region sequence-specific DNA binding"/>
    <property type="evidence" value="ECO:0007669"/>
    <property type="project" value="TreeGrafter"/>
</dbReference>
<comment type="subcellular location">
    <subcellularLocation>
        <location evidence="1 3 4">Nucleus</location>
    </subcellularLocation>
</comment>
<dbReference type="AlphaFoldDB" id="A0A8S4BDJ9"/>
<keyword evidence="8" id="KW-1185">Reference proteome</keyword>
<feature type="DNA-binding region" description="Homeobox" evidence="3">
    <location>
        <begin position="125"/>
        <end position="171"/>
    </location>
</feature>
<dbReference type="CDD" id="cd00086">
    <property type="entry name" value="homeodomain"/>
    <property type="match status" value="1"/>
</dbReference>
<dbReference type="OrthoDB" id="6159439at2759"/>
<feature type="compositionally biased region" description="Polar residues" evidence="5">
    <location>
        <begin position="20"/>
        <end position="29"/>
    </location>
</feature>
<name>A0A8S4BDJ9_9TELE</name>
<dbReference type="GO" id="GO:0000981">
    <property type="term" value="F:DNA-binding transcription factor activity, RNA polymerase II-specific"/>
    <property type="evidence" value="ECO:0007669"/>
    <property type="project" value="TreeGrafter"/>
</dbReference>
<dbReference type="PANTHER" id="PTHR24341:SF6">
    <property type="entry name" value="HOMEOBOX PROTEIN INVECTED"/>
    <property type="match status" value="1"/>
</dbReference>
<accession>A0A8S4BDJ9</accession>
<dbReference type="GO" id="GO:0005634">
    <property type="term" value="C:nucleus"/>
    <property type="evidence" value="ECO:0007669"/>
    <property type="project" value="UniProtKB-SubCell"/>
</dbReference>
<keyword evidence="3 4" id="KW-0371">Homeobox</keyword>
<feature type="compositionally biased region" description="Basic and acidic residues" evidence="5">
    <location>
        <begin position="169"/>
        <end position="181"/>
    </location>
</feature>
<feature type="compositionally biased region" description="Low complexity" evidence="5">
    <location>
        <begin position="77"/>
        <end position="86"/>
    </location>
</feature>
<dbReference type="InterPro" id="IPR009057">
    <property type="entry name" value="Homeodomain-like_sf"/>
</dbReference>
<evidence type="ECO:0000313" key="8">
    <source>
        <dbReference type="Proteomes" id="UP000677803"/>
    </source>
</evidence>
<feature type="compositionally biased region" description="Basic and acidic residues" evidence="5">
    <location>
        <begin position="225"/>
        <end position="235"/>
    </location>
</feature>
<evidence type="ECO:0000256" key="2">
    <source>
        <dbReference type="ARBA" id="ARBA00023242"/>
    </source>
</evidence>
<dbReference type="InterPro" id="IPR050720">
    <property type="entry name" value="Engrailed_Homeobox_TFs"/>
</dbReference>
<dbReference type="EMBL" id="CAJRST010022447">
    <property type="protein sequence ID" value="CAG5958678.1"/>
    <property type="molecule type" value="Genomic_DNA"/>
</dbReference>
<dbReference type="Pfam" id="PF00046">
    <property type="entry name" value="Homeodomain"/>
    <property type="match status" value="1"/>
</dbReference>
<dbReference type="Gene3D" id="1.10.10.60">
    <property type="entry name" value="Homeodomain-like"/>
    <property type="match status" value="1"/>
</dbReference>
<dbReference type="PROSITE" id="PS50071">
    <property type="entry name" value="HOMEOBOX_2"/>
    <property type="match status" value="1"/>
</dbReference>
<keyword evidence="2 3" id="KW-0539">Nucleus</keyword>
<protein>
    <submittedName>
        <fullName evidence="7">(Atlantic silverside) hypothetical protein</fullName>
    </submittedName>
</protein>
<feature type="compositionally biased region" description="Basic and acidic residues" evidence="5">
    <location>
        <begin position="50"/>
        <end position="76"/>
    </location>
</feature>
<dbReference type="SUPFAM" id="SSF46689">
    <property type="entry name" value="Homeodomain-like"/>
    <property type="match status" value="1"/>
</dbReference>
<dbReference type="PANTHER" id="PTHR24341">
    <property type="entry name" value="HOMEOBOX PROTEIN ENGRAILED"/>
    <property type="match status" value="1"/>
</dbReference>
<evidence type="ECO:0000256" key="3">
    <source>
        <dbReference type="PROSITE-ProRule" id="PRU00108"/>
    </source>
</evidence>
<evidence type="ECO:0000313" key="7">
    <source>
        <dbReference type="EMBL" id="CAG5958678.1"/>
    </source>
</evidence>
<organism evidence="7 8">
    <name type="scientific">Menidia menidia</name>
    <name type="common">Atlantic silverside</name>
    <dbReference type="NCBI Taxonomy" id="238744"/>
    <lineage>
        <taxon>Eukaryota</taxon>
        <taxon>Metazoa</taxon>
        <taxon>Chordata</taxon>
        <taxon>Craniata</taxon>
        <taxon>Vertebrata</taxon>
        <taxon>Euteleostomi</taxon>
        <taxon>Actinopterygii</taxon>
        <taxon>Neopterygii</taxon>
        <taxon>Teleostei</taxon>
        <taxon>Neoteleostei</taxon>
        <taxon>Acanthomorphata</taxon>
        <taxon>Ovalentaria</taxon>
        <taxon>Atherinomorphae</taxon>
        <taxon>Atheriniformes</taxon>
        <taxon>Atherinopsidae</taxon>
        <taxon>Menidiinae</taxon>
        <taxon>Menidia</taxon>
    </lineage>
</organism>
<dbReference type="Proteomes" id="UP000677803">
    <property type="component" value="Unassembled WGS sequence"/>
</dbReference>
<dbReference type="GO" id="GO:0030182">
    <property type="term" value="P:neuron differentiation"/>
    <property type="evidence" value="ECO:0007669"/>
    <property type="project" value="TreeGrafter"/>
</dbReference>
<evidence type="ECO:0000259" key="6">
    <source>
        <dbReference type="PROSITE" id="PS50071"/>
    </source>
</evidence>
<sequence>MEGNGGPDPEEEAPPAGPQMSHSITNFSIDTILRPDFGRRDAGCARPRPGARERALDGKAVEPGRDQDQDQDRDQDPGLGRDPGPGEARLWPAWVYCTRYSDRPSAGPRSRRPRRESAGPVPREEKRPRTAFSPEQLSRLRAEFQSGRYLTEPRRGALARDLGLNEAQIKGDPKDPDDRGPGDLGTQNLGLKRTRVPRGENSGLLQRPGTLKTLAWTQRIRRTQRTQDPEPRPKT</sequence>
<evidence type="ECO:0000256" key="1">
    <source>
        <dbReference type="ARBA" id="ARBA00004123"/>
    </source>
</evidence>
<dbReference type="InterPro" id="IPR001356">
    <property type="entry name" value="HD"/>
</dbReference>
<gene>
    <name evidence="7" type="ORF">MMEN_LOCUS15491</name>
</gene>
<reference evidence="7" key="1">
    <citation type="submission" date="2021-05" db="EMBL/GenBank/DDBJ databases">
        <authorList>
            <person name="Tigano A."/>
        </authorList>
    </citation>
    <scope>NUCLEOTIDE SEQUENCE</scope>
</reference>
<evidence type="ECO:0000256" key="5">
    <source>
        <dbReference type="SAM" id="MobiDB-lite"/>
    </source>
</evidence>
<evidence type="ECO:0000256" key="4">
    <source>
        <dbReference type="RuleBase" id="RU000682"/>
    </source>
</evidence>
<keyword evidence="3 4" id="KW-0238">DNA-binding</keyword>
<dbReference type="SMART" id="SM00389">
    <property type="entry name" value="HOX"/>
    <property type="match status" value="1"/>
</dbReference>
<feature type="region of interest" description="Disordered" evidence="5">
    <location>
        <begin position="1"/>
        <end position="235"/>
    </location>
</feature>